<dbReference type="SUPFAM" id="SSF56719">
    <property type="entry name" value="Type II DNA topoisomerase"/>
    <property type="match status" value="1"/>
</dbReference>
<evidence type="ECO:0000256" key="10">
    <source>
        <dbReference type="PROSITE-ProRule" id="PRU01384"/>
    </source>
</evidence>
<comment type="function">
    <text evidence="9">A type II topoisomerase that negatively supercoils closed circular double-stranded (ds) DNA in an ATP-dependent manner to modulate DNA topology and maintain chromosomes in an underwound state. Negative supercoiling favors strand separation, and DNA replication, transcription, recombination and repair, all of which involve strand separation. Also able to catalyze the interconversion of other topological isomers of dsDNA rings, including catenanes and knotted rings. Type II topoisomerases break and join 2 DNA strands simultaneously in an ATP-dependent manner.</text>
</comment>
<dbReference type="SMART" id="SM00434">
    <property type="entry name" value="TOP4c"/>
    <property type="match status" value="1"/>
</dbReference>
<evidence type="ECO:0000256" key="6">
    <source>
        <dbReference type="ARBA" id="ARBA00023029"/>
    </source>
</evidence>
<dbReference type="Gene3D" id="1.10.268.10">
    <property type="entry name" value="Topoisomerase, domain 3"/>
    <property type="match status" value="1"/>
</dbReference>
<keyword evidence="11" id="KW-0175">Coiled coil</keyword>
<dbReference type="CDD" id="cd00187">
    <property type="entry name" value="TOP4c"/>
    <property type="match status" value="1"/>
</dbReference>
<sequence>MPGERITAINIEEELRNSYLDYSMSVIVSRALPDVRDGLKPVHRRVLFGMHELGLQPGKAYKKSARIVGDVMGKYHPHGDSAIYDTLVRMAQDFSLRYPLIDGQGNFGSIDGDGAAAMRYTEARMRPMSAEMLADIDKETVEFVPNYDESLQMPSVLPAKIPNLLVNGTSGIAVGMATNIPPHNLHEIVEGLNYVLDRFGENFDEPNWVQDRNTIDDVCEALHLVIPAPDFPTGGIIYGLEGVREAYRTGKGRIIVRARAGIEPGKLRDRIIVTEIPYQVNKSKLIEKIAELVNAKKLEGIADIRDESDRDGMRLVIELKRDVIPGVVLNNLYQHTQLQTTFGVNSVALVNGIPRTLPLPSFLVEYLKHRHEVIVRRTEFELRKAKERLHILEGLRIAVDNIDRVVAIIKQSKSVDVARTALMAEFELSEIQAKAILDMRLARLTGLERQKLLDEIKALQELSVELQQLLDSKERRIELIREELKEIAETYGDERRTNIVSDYREFSVEDMIAEEEMVITISHQGYIKRFPVSGLRRQGRGGKGLTGAKTKDEDWIEHLFVASTHNYLLIFTNKGRCHWLKVHEVPQMGRGSKGRPIVNLVNVERDEKPCAIVSVADFPEDRYIIMATRRGLVKKTALSKYGNPRKVGIIAIDIRDGDELIQAKVTDGNDDVILGTHKGQAIRFQESRVRPMGRKAAGVKGISLRSDDYAIGMVVVKREGTLLVASEKGYGKRSSIQDYRLTNRGGVGIITLRVNERIGKMIAIMEVVDQDDLMIVTAAGMVIRQPIEKIRTIGRATQGVRLIRINENDVIADIAKVVRTDEIELKEGMDNQNGEPPDGQNELFSGNANQEPNSS</sequence>
<dbReference type="InterPro" id="IPR013757">
    <property type="entry name" value="Topo_IIA_A_a_sf"/>
</dbReference>
<keyword evidence="3 9" id="KW-0963">Cytoplasm</keyword>
<dbReference type="Proteomes" id="UP000319619">
    <property type="component" value="Unassembled WGS sequence"/>
</dbReference>
<dbReference type="FunFam" id="1.10.268.10:FF:000001">
    <property type="entry name" value="DNA gyrase subunit A"/>
    <property type="match status" value="1"/>
</dbReference>
<evidence type="ECO:0000256" key="11">
    <source>
        <dbReference type="SAM" id="Coils"/>
    </source>
</evidence>
<evidence type="ECO:0000256" key="5">
    <source>
        <dbReference type="ARBA" id="ARBA00022840"/>
    </source>
</evidence>
<accession>A0A532V6K0</accession>
<evidence type="ECO:0000256" key="1">
    <source>
        <dbReference type="ARBA" id="ARBA00000185"/>
    </source>
</evidence>
<dbReference type="GO" id="GO:0003677">
    <property type="term" value="F:DNA binding"/>
    <property type="evidence" value="ECO:0007669"/>
    <property type="project" value="UniProtKB-UniRule"/>
</dbReference>
<evidence type="ECO:0000256" key="9">
    <source>
        <dbReference type="HAMAP-Rule" id="MF_01897"/>
    </source>
</evidence>
<dbReference type="AlphaFoldDB" id="A0A532V6K0"/>
<dbReference type="PANTHER" id="PTHR43493:SF5">
    <property type="entry name" value="DNA GYRASE SUBUNIT A, CHLOROPLASTIC_MITOCHONDRIAL"/>
    <property type="match status" value="1"/>
</dbReference>
<dbReference type="HAMAP" id="MF_01897">
    <property type="entry name" value="GyrA"/>
    <property type="match status" value="1"/>
</dbReference>
<dbReference type="InterPro" id="IPR002205">
    <property type="entry name" value="Topo_IIA_dom_A"/>
</dbReference>
<feature type="region of interest" description="Disordered" evidence="12">
    <location>
        <begin position="826"/>
        <end position="855"/>
    </location>
</feature>
<dbReference type="Pfam" id="PF03989">
    <property type="entry name" value="DNA_gyraseA_C"/>
    <property type="match status" value="6"/>
</dbReference>
<dbReference type="NCBIfam" id="TIGR01063">
    <property type="entry name" value="gyrA"/>
    <property type="match status" value="1"/>
</dbReference>
<dbReference type="FunFam" id="3.30.1360.40:FF:000002">
    <property type="entry name" value="DNA gyrase subunit A"/>
    <property type="match status" value="1"/>
</dbReference>
<keyword evidence="4 9" id="KW-0547">Nucleotide-binding</keyword>
<evidence type="ECO:0000259" key="13">
    <source>
        <dbReference type="PROSITE" id="PS52040"/>
    </source>
</evidence>
<dbReference type="InterPro" id="IPR005743">
    <property type="entry name" value="GyrA"/>
</dbReference>
<evidence type="ECO:0000256" key="12">
    <source>
        <dbReference type="SAM" id="MobiDB-lite"/>
    </source>
</evidence>
<dbReference type="PROSITE" id="PS52040">
    <property type="entry name" value="TOPO_IIA"/>
    <property type="match status" value="1"/>
</dbReference>
<feature type="domain" description="Topo IIA-type catalytic" evidence="13">
    <location>
        <begin position="32"/>
        <end position="511"/>
    </location>
</feature>
<feature type="active site" description="O-(5'-phospho-DNA)-tyrosine intermediate" evidence="9 10">
    <location>
        <position position="120"/>
    </location>
</feature>
<comment type="catalytic activity">
    <reaction evidence="1 9 10">
        <text>ATP-dependent breakage, passage and rejoining of double-stranded DNA.</text>
        <dbReference type="EC" id="5.6.2.2"/>
    </reaction>
</comment>
<comment type="caution">
    <text evidence="14">The sequence shown here is derived from an EMBL/GenBank/DDBJ whole genome shotgun (WGS) entry which is preliminary data.</text>
</comment>
<dbReference type="NCBIfam" id="NF004044">
    <property type="entry name" value="PRK05561.1"/>
    <property type="match status" value="1"/>
</dbReference>
<feature type="compositionally biased region" description="Polar residues" evidence="12">
    <location>
        <begin position="842"/>
        <end position="855"/>
    </location>
</feature>
<comment type="similarity">
    <text evidence="2 9">Belongs to the type II topoisomerase GyrA/ParC subunit family.</text>
</comment>
<dbReference type="EC" id="5.6.2.2" evidence="9"/>
<evidence type="ECO:0000256" key="3">
    <source>
        <dbReference type="ARBA" id="ARBA00022490"/>
    </source>
</evidence>
<dbReference type="Gene3D" id="3.30.1360.40">
    <property type="match status" value="1"/>
</dbReference>
<organism evidence="14 15">
    <name type="scientific">candidate division LCP-89 bacterium B3_LCP</name>
    <dbReference type="NCBI Taxonomy" id="2012998"/>
    <lineage>
        <taxon>Bacteria</taxon>
        <taxon>Pseudomonadati</taxon>
        <taxon>Bacteria division LCP-89</taxon>
    </lineage>
</organism>
<dbReference type="PANTHER" id="PTHR43493">
    <property type="entry name" value="DNA GYRASE/TOPOISOMERASE SUBUNIT A"/>
    <property type="match status" value="1"/>
</dbReference>
<evidence type="ECO:0000313" key="15">
    <source>
        <dbReference type="Proteomes" id="UP000319619"/>
    </source>
</evidence>
<dbReference type="EMBL" id="NJBN01000001">
    <property type="protein sequence ID" value="TKJ42587.1"/>
    <property type="molecule type" value="Genomic_DNA"/>
</dbReference>
<dbReference type="GO" id="GO:0005524">
    <property type="term" value="F:ATP binding"/>
    <property type="evidence" value="ECO:0007669"/>
    <property type="project" value="UniProtKB-UniRule"/>
</dbReference>
<comment type="subunit">
    <text evidence="9">Heterotetramer, composed of two GyrA and two GyrB chains. In the heterotetramer, GyrA contains the active site tyrosine that forms a transient covalent intermediate with DNA, while GyrB binds cofactors and catalyzes ATP hydrolysis.</text>
</comment>
<dbReference type="InterPro" id="IPR006691">
    <property type="entry name" value="GyrA/parC_rep"/>
</dbReference>
<evidence type="ECO:0000313" key="14">
    <source>
        <dbReference type="EMBL" id="TKJ42587.1"/>
    </source>
</evidence>
<evidence type="ECO:0000256" key="8">
    <source>
        <dbReference type="ARBA" id="ARBA00023235"/>
    </source>
</evidence>
<dbReference type="GO" id="GO:0006265">
    <property type="term" value="P:DNA topological change"/>
    <property type="evidence" value="ECO:0007669"/>
    <property type="project" value="UniProtKB-UniRule"/>
</dbReference>
<keyword evidence="6 9" id="KW-0799">Topoisomerase</keyword>
<feature type="short sequence motif" description="GyrA-box" evidence="9">
    <location>
        <begin position="538"/>
        <end position="544"/>
    </location>
</feature>
<dbReference type="GO" id="GO:0034335">
    <property type="term" value="F:DNA negative supercoiling activity"/>
    <property type="evidence" value="ECO:0007669"/>
    <property type="project" value="UniProtKB-ARBA"/>
</dbReference>
<proteinExistence type="inferred from homology"/>
<evidence type="ECO:0000256" key="4">
    <source>
        <dbReference type="ARBA" id="ARBA00022741"/>
    </source>
</evidence>
<dbReference type="InterPro" id="IPR035516">
    <property type="entry name" value="Gyrase/topoIV_suA_C"/>
</dbReference>
<dbReference type="NCBIfam" id="NF004043">
    <property type="entry name" value="PRK05560.1"/>
    <property type="match status" value="1"/>
</dbReference>
<evidence type="ECO:0000256" key="2">
    <source>
        <dbReference type="ARBA" id="ARBA00008263"/>
    </source>
</evidence>
<dbReference type="InterPro" id="IPR013758">
    <property type="entry name" value="Topo_IIA_A/C_ab"/>
</dbReference>
<gene>
    <name evidence="9" type="primary">gyrA</name>
    <name evidence="14" type="ORF">CEE37_00120</name>
</gene>
<dbReference type="FunFam" id="2.120.10.90:FF:000004">
    <property type="entry name" value="DNA gyrase subunit A"/>
    <property type="match status" value="1"/>
</dbReference>
<feature type="coiled-coil region" evidence="11">
    <location>
        <begin position="449"/>
        <end position="490"/>
    </location>
</feature>
<keyword evidence="8 9" id="KW-0413">Isomerase</keyword>
<protein>
    <recommendedName>
        <fullName evidence="9">DNA gyrase subunit A</fullName>
        <ecNumber evidence="9">5.6.2.2</ecNumber>
    </recommendedName>
</protein>
<evidence type="ECO:0000256" key="7">
    <source>
        <dbReference type="ARBA" id="ARBA00023125"/>
    </source>
</evidence>
<comment type="miscellaneous">
    <text evidence="9">Few gyrases are as efficient as E.coli at forming negative supercoils. Not all organisms have 2 type II topoisomerases; in organisms with a single type II topoisomerase this enzyme also has to decatenate newly replicated chromosomes.</text>
</comment>
<dbReference type="Gene3D" id="2.120.10.90">
    <property type="entry name" value="DNA gyrase/topoisomerase IV, subunit A, C-terminal"/>
    <property type="match status" value="1"/>
</dbReference>
<reference evidence="14 15" key="1">
    <citation type="submission" date="2017-06" db="EMBL/GenBank/DDBJ databases">
        <title>Novel microbial phyla capable of carbon fixation and sulfur reduction in deep-sea sediments.</title>
        <authorList>
            <person name="Huang J."/>
            <person name="Baker B."/>
            <person name="Wang Y."/>
        </authorList>
    </citation>
    <scope>NUCLEOTIDE SEQUENCE [LARGE SCALE GENOMIC DNA]</scope>
    <source>
        <strain evidence="14">B3_LCP</strain>
    </source>
</reference>
<dbReference type="Pfam" id="PF00521">
    <property type="entry name" value="DNA_topoisoIV"/>
    <property type="match status" value="1"/>
</dbReference>
<dbReference type="InterPro" id="IPR013760">
    <property type="entry name" value="Topo_IIA-like_dom_sf"/>
</dbReference>
<keyword evidence="7 9" id="KW-0238">DNA-binding</keyword>
<dbReference type="SUPFAM" id="SSF101904">
    <property type="entry name" value="GyrA/ParC C-terminal domain-like"/>
    <property type="match status" value="1"/>
</dbReference>
<name>A0A532V6K0_UNCL8</name>
<dbReference type="GO" id="GO:0005694">
    <property type="term" value="C:chromosome"/>
    <property type="evidence" value="ECO:0007669"/>
    <property type="project" value="InterPro"/>
</dbReference>
<dbReference type="GO" id="GO:0006261">
    <property type="term" value="P:DNA-templated DNA replication"/>
    <property type="evidence" value="ECO:0007669"/>
    <property type="project" value="UniProtKB-UniRule"/>
</dbReference>
<dbReference type="GO" id="GO:0009330">
    <property type="term" value="C:DNA topoisomerase type II (double strand cut, ATP-hydrolyzing) complex"/>
    <property type="evidence" value="ECO:0007669"/>
    <property type="project" value="TreeGrafter"/>
</dbReference>
<comment type="subcellular location">
    <subcellularLocation>
        <location evidence="9">Cytoplasm</location>
    </subcellularLocation>
</comment>
<keyword evidence="5 9" id="KW-0067">ATP-binding</keyword>
<dbReference type="InterPro" id="IPR050220">
    <property type="entry name" value="Type_II_DNA_Topoisomerases"/>
</dbReference>
<dbReference type="GO" id="GO:0005737">
    <property type="term" value="C:cytoplasm"/>
    <property type="evidence" value="ECO:0007669"/>
    <property type="project" value="UniProtKB-SubCell"/>
</dbReference>
<dbReference type="Gene3D" id="3.90.199.10">
    <property type="entry name" value="Topoisomerase II, domain 5"/>
    <property type="match status" value="1"/>
</dbReference>